<dbReference type="InterPro" id="IPR023170">
    <property type="entry name" value="HhH_base_excis_C"/>
</dbReference>
<dbReference type="GO" id="GO:0003677">
    <property type="term" value="F:DNA binding"/>
    <property type="evidence" value="ECO:0007669"/>
    <property type="project" value="UniProtKB-UniRule"/>
</dbReference>
<evidence type="ECO:0000256" key="12">
    <source>
        <dbReference type="HAMAP-Rule" id="MF_00942"/>
    </source>
</evidence>
<dbReference type="GO" id="GO:0000703">
    <property type="term" value="F:oxidized pyrimidine nucleobase lesion DNA N-glycosylase activity"/>
    <property type="evidence" value="ECO:0007669"/>
    <property type="project" value="TreeGrafter"/>
</dbReference>
<keyword evidence="7 12" id="KW-0411">Iron-sulfur</keyword>
<evidence type="ECO:0000259" key="13">
    <source>
        <dbReference type="SMART" id="SM00478"/>
    </source>
</evidence>
<evidence type="ECO:0000256" key="11">
    <source>
        <dbReference type="ARBA" id="ARBA00023295"/>
    </source>
</evidence>
<dbReference type="FunFam" id="1.10.1670.10:FF:000001">
    <property type="entry name" value="Endonuclease III"/>
    <property type="match status" value="1"/>
</dbReference>
<keyword evidence="6 12" id="KW-0408">Iron</keyword>
<feature type="binding site" evidence="12">
    <location>
        <position position="203"/>
    </location>
    <ligand>
        <name>[4Fe-4S] cluster</name>
        <dbReference type="ChEBI" id="CHEBI:49883"/>
    </ligand>
</feature>
<dbReference type="EC" id="4.2.99.18" evidence="12"/>
<organism evidence="14 15">
    <name type="scientific">Sulfurihydrogenibium yellowstonense SS-5</name>
    <dbReference type="NCBI Taxonomy" id="432331"/>
    <lineage>
        <taxon>Bacteria</taxon>
        <taxon>Pseudomonadati</taxon>
        <taxon>Aquificota</taxon>
        <taxon>Aquificia</taxon>
        <taxon>Aquificales</taxon>
        <taxon>Hydrogenothermaceae</taxon>
        <taxon>Sulfurihydrogenibium</taxon>
    </lineage>
</organism>
<feature type="domain" description="HhH-GPD" evidence="13">
    <location>
        <begin position="44"/>
        <end position="191"/>
    </location>
</feature>
<keyword evidence="2 12" id="KW-0004">4Fe-4S</keyword>
<dbReference type="InterPro" id="IPR003651">
    <property type="entry name" value="Endonuclease3_FeS-loop_motif"/>
</dbReference>
<comment type="similarity">
    <text evidence="1 12">Belongs to the Nth/MutY family.</text>
</comment>
<evidence type="ECO:0000313" key="15">
    <source>
        <dbReference type="Proteomes" id="UP000005540"/>
    </source>
</evidence>
<dbReference type="EMBL" id="ABZS01000113">
    <property type="protein sequence ID" value="EEP60329.1"/>
    <property type="molecule type" value="Genomic_DNA"/>
</dbReference>
<accession>C4FKS6</accession>
<comment type="function">
    <text evidence="12">DNA repair enzyme that has both DNA N-glycosylase activity and AP-lyase activity. The DNA N-glycosylase activity releases various damaged pyrimidines from DNA by cleaving the N-glycosidic bond, leaving an AP (apurinic/apyrimidinic) site. The AP-lyase activity cleaves the phosphodiester bond 3' to the AP site by a beta-elimination, leaving a 3'-terminal unsaturated sugar and a product with a terminal 5'-phosphate.</text>
</comment>
<evidence type="ECO:0000256" key="1">
    <source>
        <dbReference type="ARBA" id="ARBA00008343"/>
    </source>
</evidence>
<keyword evidence="14" id="KW-0255">Endonuclease</keyword>
<dbReference type="Pfam" id="PF00730">
    <property type="entry name" value="HhH-GPD"/>
    <property type="match status" value="1"/>
</dbReference>
<dbReference type="PROSITE" id="PS00764">
    <property type="entry name" value="ENDONUCLEASE_III_1"/>
    <property type="match status" value="1"/>
</dbReference>
<dbReference type="SMART" id="SM00525">
    <property type="entry name" value="FES"/>
    <property type="match status" value="1"/>
</dbReference>
<dbReference type="Proteomes" id="UP000005540">
    <property type="component" value="Unassembled WGS sequence"/>
</dbReference>
<dbReference type="GO" id="GO:0051539">
    <property type="term" value="F:4 iron, 4 sulfur cluster binding"/>
    <property type="evidence" value="ECO:0007669"/>
    <property type="project" value="UniProtKB-UniRule"/>
</dbReference>
<sequence>MDLKTFEKAFRILKKESKNWNAPVVAFMGRNGNDPFKILISTILSLRTKDQTTAQASDRLFKVADTPEKILKLSEKEIEELIYPVGFYRNKAKIIKEISKILVEKFNSKVPDDLETLLSFKGVGRKTANLVLSEGFGKPAICVDVHVHRISNRIGLVKTKNPEETEFKLMEILPKKYWKDINFVFVAFGQTICKPVKPKCNQCPIIKYCEYDKKS</sequence>
<dbReference type="PIRSF" id="PIRSF001435">
    <property type="entry name" value="Nth"/>
    <property type="match status" value="1"/>
</dbReference>
<feature type="binding site" evidence="12">
    <location>
        <position position="209"/>
    </location>
    <ligand>
        <name>[4Fe-4S] cluster</name>
        <dbReference type="ChEBI" id="CHEBI:49883"/>
    </ligand>
</feature>
<dbReference type="CDD" id="cd00056">
    <property type="entry name" value="ENDO3c"/>
    <property type="match status" value="1"/>
</dbReference>
<dbReference type="InterPro" id="IPR003265">
    <property type="entry name" value="HhH-GPD_domain"/>
</dbReference>
<evidence type="ECO:0000256" key="8">
    <source>
        <dbReference type="ARBA" id="ARBA00023125"/>
    </source>
</evidence>
<dbReference type="Gene3D" id="1.10.340.30">
    <property type="entry name" value="Hypothetical protein, domain 2"/>
    <property type="match status" value="1"/>
</dbReference>
<evidence type="ECO:0000313" key="14">
    <source>
        <dbReference type="EMBL" id="EEP60329.1"/>
    </source>
</evidence>
<dbReference type="GO" id="GO:0006289">
    <property type="term" value="P:nucleotide-excision repair"/>
    <property type="evidence" value="ECO:0007669"/>
    <property type="project" value="TreeGrafter"/>
</dbReference>
<dbReference type="FunFam" id="1.10.340.30:FF:000001">
    <property type="entry name" value="Endonuclease III"/>
    <property type="match status" value="1"/>
</dbReference>
<name>C4FKS6_9AQUI</name>
<dbReference type="GO" id="GO:0006285">
    <property type="term" value="P:base-excision repair, AP site formation"/>
    <property type="evidence" value="ECO:0007669"/>
    <property type="project" value="TreeGrafter"/>
</dbReference>
<gene>
    <name evidence="12" type="primary">nth</name>
    <name evidence="14" type="ORF">SULYE_1176</name>
</gene>
<dbReference type="Gene3D" id="1.10.1670.10">
    <property type="entry name" value="Helix-hairpin-Helix base-excision DNA repair enzymes (C-terminal)"/>
    <property type="match status" value="1"/>
</dbReference>
<keyword evidence="5 12" id="KW-0378">Hydrolase</keyword>
<dbReference type="PANTHER" id="PTHR43286">
    <property type="entry name" value="ENDONUCLEASE III-LIKE PROTEIN 1"/>
    <property type="match status" value="1"/>
</dbReference>
<evidence type="ECO:0000256" key="9">
    <source>
        <dbReference type="ARBA" id="ARBA00023204"/>
    </source>
</evidence>
<keyword evidence="11 12" id="KW-0326">Glycosidase</keyword>
<protein>
    <recommendedName>
        <fullName evidence="12">Endonuclease III</fullName>
        <ecNumber evidence="12">4.2.99.18</ecNumber>
    </recommendedName>
    <alternativeName>
        <fullName evidence="12">DNA-(apurinic or apyrimidinic site) lyase</fullName>
    </alternativeName>
</protein>
<dbReference type="GO" id="GO:0046872">
    <property type="term" value="F:metal ion binding"/>
    <property type="evidence" value="ECO:0007669"/>
    <property type="project" value="UniProtKB-KW"/>
</dbReference>
<dbReference type="SUPFAM" id="SSF48150">
    <property type="entry name" value="DNA-glycosylase"/>
    <property type="match status" value="1"/>
</dbReference>
<comment type="cofactor">
    <cofactor evidence="12">
        <name>[4Fe-4S] cluster</name>
        <dbReference type="ChEBI" id="CHEBI:49883"/>
    </cofactor>
    <text evidence="12">Binds 1 [4Fe-4S] cluster.</text>
</comment>
<evidence type="ECO:0000256" key="4">
    <source>
        <dbReference type="ARBA" id="ARBA00022763"/>
    </source>
</evidence>
<evidence type="ECO:0000256" key="3">
    <source>
        <dbReference type="ARBA" id="ARBA00022723"/>
    </source>
</evidence>
<dbReference type="PANTHER" id="PTHR43286:SF1">
    <property type="entry name" value="ENDONUCLEASE III-LIKE PROTEIN 1"/>
    <property type="match status" value="1"/>
</dbReference>
<evidence type="ECO:0000256" key="6">
    <source>
        <dbReference type="ARBA" id="ARBA00023004"/>
    </source>
</evidence>
<evidence type="ECO:0000256" key="5">
    <source>
        <dbReference type="ARBA" id="ARBA00022801"/>
    </source>
</evidence>
<feature type="binding site" evidence="12">
    <location>
        <position position="193"/>
    </location>
    <ligand>
        <name>[4Fe-4S] cluster</name>
        <dbReference type="ChEBI" id="CHEBI:49883"/>
    </ligand>
</feature>
<keyword evidence="10 12" id="KW-0456">Lyase</keyword>
<dbReference type="SMART" id="SM00478">
    <property type="entry name" value="ENDO3c"/>
    <property type="match status" value="1"/>
</dbReference>
<evidence type="ECO:0000256" key="10">
    <source>
        <dbReference type="ARBA" id="ARBA00023239"/>
    </source>
</evidence>
<dbReference type="AlphaFoldDB" id="C4FKS6"/>
<dbReference type="RefSeq" id="WP_007547329.1">
    <property type="nucleotide sequence ID" value="NZ_ABZS01000113.1"/>
</dbReference>
<dbReference type="HAMAP" id="MF_00942">
    <property type="entry name" value="Nth"/>
    <property type="match status" value="1"/>
</dbReference>
<feature type="binding site" evidence="12">
    <location>
        <position position="200"/>
    </location>
    <ligand>
        <name>[4Fe-4S] cluster</name>
        <dbReference type="ChEBI" id="CHEBI:49883"/>
    </ligand>
</feature>
<dbReference type="InterPro" id="IPR005759">
    <property type="entry name" value="Nth"/>
</dbReference>
<dbReference type="OrthoDB" id="9800977at2"/>
<evidence type="ECO:0000256" key="2">
    <source>
        <dbReference type="ARBA" id="ARBA00022485"/>
    </source>
</evidence>
<keyword evidence="14" id="KW-0540">Nuclease</keyword>
<evidence type="ECO:0000256" key="7">
    <source>
        <dbReference type="ARBA" id="ARBA00023014"/>
    </source>
</evidence>
<comment type="catalytic activity">
    <reaction evidence="12">
        <text>2'-deoxyribonucleotide-(2'-deoxyribose 5'-phosphate)-2'-deoxyribonucleotide-DNA = a 3'-end 2'-deoxyribonucleotide-(2,3-dehydro-2,3-deoxyribose 5'-phosphate)-DNA + a 5'-end 5'-phospho-2'-deoxyribonucleoside-DNA + H(+)</text>
        <dbReference type="Rhea" id="RHEA:66592"/>
        <dbReference type="Rhea" id="RHEA-COMP:13180"/>
        <dbReference type="Rhea" id="RHEA-COMP:16897"/>
        <dbReference type="Rhea" id="RHEA-COMP:17067"/>
        <dbReference type="ChEBI" id="CHEBI:15378"/>
        <dbReference type="ChEBI" id="CHEBI:136412"/>
        <dbReference type="ChEBI" id="CHEBI:157695"/>
        <dbReference type="ChEBI" id="CHEBI:167181"/>
        <dbReference type="EC" id="4.2.99.18"/>
    </reaction>
</comment>
<keyword evidence="3 12" id="KW-0479">Metal-binding</keyword>
<proteinExistence type="inferred from homology"/>
<dbReference type="InterPro" id="IPR011257">
    <property type="entry name" value="DNA_glycosylase"/>
</dbReference>
<keyword evidence="9 12" id="KW-0234">DNA repair</keyword>
<dbReference type="InterPro" id="IPR004035">
    <property type="entry name" value="Endouclease-III_FeS-bd_BS"/>
</dbReference>
<comment type="caution">
    <text evidence="14">The sequence shown here is derived from an EMBL/GenBank/DDBJ whole genome shotgun (WGS) entry which is preliminary data.</text>
</comment>
<keyword evidence="4 12" id="KW-0227">DNA damage</keyword>
<keyword evidence="8 12" id="KW-0238">DNA-binding</keyword>
<dbReference type="GO" id="GO:0140078">
    <property type="term" value="F:class I DNA-(apurinic or apyrimidinic site) endonuclease activity"/>
    <property type="evidence" value="ECO:0007669"/>
    <property type="project" value="UniProtKB-EC"/>
</dbReference>
<keyword evidence="15" id="KW-1185">Reference proteome</keyword>
<reference evidence="14 15" key="1">
    <citation type="submission" date="2009-04" db="EMBL/GenBank/DDBJ databases">
        <authorList>
            <person name="Reysenbach A.-L."/>
            <person name="Heidelberg J.F."/>
            <person name="Nelson W.C."/>
        </authorList>
    </citation>
    <scope>NUCLEOTIDE SEQUENCE [LARGE SCALE GENOMIC DNA]</scope>
    <source>
        <strain evidence="14 15">SS-5</strain>
    </source>
</reference>